<dbReference type="GO" id="GO:0009086">
    <property type="term" value="P:methionine biosynthetic process"/>
    <property type="evidence" value="ECO:0007669"/>
    <property type="project" value="UniProtKB-KW"/>
</dbReference>
<feature type="domain" description="ACP-type MB" evidence="6">
    <location>
        <begin position="154"/>
        <end position="186"/>
    </location>
</feature>
<dbReference type="PROSITE" id="PS51371">
    <property type="entry name" value="CBS"/>
    <property type="match status" value="2"/>
</dbReference>
<feature type="binding site" evidence="4">
    <location>
        <position position="159"/>
    </location>
    <ligand>
        <name>Zn(2+)</name>
        <dbReference type="ChEBI" id="CHEBI:29105"/>
    </ligand>
</feature>
<organism evidence="7 10">
    <name type="scientific">Methanothrix harundinacea</name>
    <dbReference type="NCBI Taxonomy" id="301375"/>
    <lineage>
        <taxon>Archaea</taxon>
        <taxon>Methanobacteriati</taxon>
        <taxon>Methanobacteriota</taxon>
        <taxon>Stenosarchaea group</taxon>
        <taxon>Methanomicrobia</taxon>
        <taxon>Methanotrichales</taxon>
        <taxon>Methanotrichaceae</taxon>
        <taxon>Methanothrix</taxon>
    </lineage>
</organism>
<feature type="domain" description="CBS" evidence="5">
    <location>
        <begin position="76"/>
        <end position="134"/>
    </location>
</feature>
<dbReference type="InterPro" id="IPR046342">
    <property type="entry name" value="CBS_dom_sf"/>
</dbReference>
<dbReference type="InterPro" id="IPR000644">
    <property type="entry name" value="CBS_dom"/>
</dbReference>
<evidence type="ECO:0000313" key="9">
    <source>
        <dbReference type="Proteomes" id="UP000053961"/>
    </source>
</evidence>
<comment type="caution">
    <text evidence="7">The sequence shown here is derived from an EMBL/GenBank/DDBJ whole genome shotgun (WGS) entry which is preliminary data.</text>
</comment>
<keyword evidence="2" id="KW-0486">Methionine biosynthesis</keyword>
<dbReference type="Proteomes" id="UP000053961">
    <property type="component" value="Unassembled WGS sequence"/>
</dbReference>
<accession>A0A117LG41</accession>
<dbReference type="Gene3D" id="3.10.580.10">
    <property type="entry name" value="CBS-domain"/>
    <property type="match status" value="1"/>
</dbReference>
<dbReference type="PATRIC" id="fig|301375.6.peg.1609"/>
<evidence type="ECO:0000313" key="7">
    <source>
        <dbReference type="EMBL" id="KUK45297.1"/>
    </source>
</evidence>
<keyword evidence="4" id="KW-0479">Metal-binding</keyword>
<evidence type="ECO:0000256" key="1">
    <source>
        <dbReference type="ARBA" id="ARBA00023122"/>
    </source>
</evidence>
<feature type="binding site" evidence="4">
    <location>
        <position position="178"/>
    </location>
    <ligand>
        <name>Zn(2+)</name>
        <dbReference type="ChEBI" id="CHEBI:29105"/>
    </ligand>
</feature>
<feature type="binding site" evidence="4">
    <location>
        <position position="181"/>
    </location>
    <ligand>
        <name>Zn(2+)</name>
        <dbReference type="ChEBI" id="CHEBI:29105"/>
    </ligand>
</feature>
<evidence type="ECO:0000256" key="4">
    <source>
        <dbReference type="PROSITE-ProRule" id="PRU01249"/>
    </source>
</evidence>
<evidence type="ECO:0000256" key="2">
    <source>
        <dbReference type="ARBA" id="ARBA00023167"/>
    </source>
</evidence>
<keyword evidence="1 3" id="KW-0129">CBS domain</keyword>
<evidence type="ECO:0000256" key="3">
    <source>
        <dbReference type="PROSITE-ProRule" id="PRU00703"/>
    </source>
</evidence>
<dbReference type="SUPFAM" id="SSF54631">
    <property type="entry name" value="CBS-domain pair"/>
    <property type="match status" value="1"/>
</dbReference>
<evidence type="ECO:0000313" key="10">
    <source>
        <dbReference type="Proteomes" id="UP000057043"/>
    </source>
</evidence>
<evidence type="ECO:0000259" key="6">
    <source>
        <dbReference type="PROSITE" id="PS51901"/>
    </source>
</evidence>
<evidence type="ECO:0000313" key="8">
    <source>
        <dbReference type="EMBL" id="KUK96924.1"/>
    </source>
</evidence>
<dbReference type="GO" id="GO:0046872">
    <property type="term" value="F:metal ion binding"/>
    <property type="evidence" value="ECO:0007669"/>
    <property type="project" value="UniProtKB-KW"/>
</dbReference>
<feature type="binding site" evidence="4">
    <location>
        <position position="178"/>
    </location>
    <ligand>
        <name>Fe cation</name>
        <dbReference type="ChEBI" id="CHEBI:24875"/>
    </ligand>
</feature>
<dbReference type="PROSITE" id="PS51901">
    <property type="entry name" value="ACP_MB"/>
    <property type="match status" value="1"/>
</dbReference>
<dbReference type="CDD" id="cd17775">
    <property type="entry name" value="CBS_pair_bact_arch"/>
    <property type="match status" value="1"/>
</dbReference>
<evidence type="ECO:0000259" key="5">
    <source>
        <dbReference type="PROSITE" id="PS51371"/>
    </source>
</evidence>
<feature type="binding site" evidence="4">
    <location>
        <position position="159"/>
    </location>
    <ligand>
        <name>Fe cation</name>
        <dbReference type="ChEBI" id="CHEBI:24875"/>
    </ligand>
</feature>
<feature type="domain" description="CBS" evidence="5">
    <location>
        <begin position="11"/>
        <end position="69"/>
    </location>
</feature>
<dbReference type="SMART" id="SM00116">
    <property type="entry name" value="CBS"/>
    <property type="match status" value="2"/>
</dbReference>
<dbReference type="EMBL" id="LGFT01000005">
    <property type="protein sequence ID" value="KUK45297.1"/>
    <property type="molecule type" value="Genomic_DNA"/>
</dbReference>
<feature type="binding site" evidence="4">
    <location>
        <position position="162"/>
    </location>
    <ligand>
        <name>Zn(2+)</name>
        <dbReference type="ChEBI" id="CHEBI:29105"/>
    </ligand>
</feature>
<gene>
    <name evidence="7" type="ORF">XD72_0325</name>
    <name evidence="8" type="ORF">XE07_0696</name>
</gene>
<reference evidence="8" key="1">
    <citation type="journal article" date="2015" name="MBio">
        <title>Genome-resolved metagenomic analysis reveals roles for candidate phyla and other microbial community members in biogeochemical transformations in oil reservoirs.</title>
        <authorList>
            <person name="Hu P."/>
            <person name="Tom L."/>
            <person name="Singh A."/>
            <person name="Thomas B.C."/>
            <person name="Baker B.J."/>
            <person name="Piceno Y.M."/>
            <person name="Andersen G.L."/>
            <person name="Banfield J.F."/>
        </authorList>
    </citation>
    <scope>NUCLEOTIDE SEQUENCE [LARGE SCALE GENOMIC DNA]</scope>
    <source>
        <strain evidence="8">56_747</strain>
    </source>
</reference>
<dbReference type="InterPro" id="IPR044065">
    <property type="entry name" value="ACP_MB"/>
</dbReference>
<dbReference type="Pfam" id="PF00571">
    <property type="entry name" value="CBS"/>
    <property type="match status" value="2"/>
</dbReference>
<reference evidence="9 10" key="2">
    <citation type="journal article" date="2015" name="MBio">
        <title>Genome-Resolved Metagenomic Analysis Reveals Roles for Candidate Phyla and Other Microbial Community Members in Biogeochemical Transformations in Oil Reservoirs.</title>
        <authorList>
            <person name="Hu P."/>
            <person name="Tom L."/>
            <person name="Singh A."/>
            <person name="Thomas B.C."/>
            <person name="Baker B.J."/>
            <person name="Piceno Y.M."/>
            <person name="Andersen G.L."/>
            <person name="Banfield J.F."/>
        </authorList>
    </citation>
    <scope>NUCLEOTIDE SEQUENCE [LARGE SCALE GENOMIC DNA]</scope>
    <source>
        <strain evidence="7">57_489</strain>
    </source>
</reference>
<keyword evidence="4" id="KW-0862">Zinc</keyword>
<dbReference type="EMBL" id="LGHB01000006">
    <property type="protein sequence ID" value="KUK96924.1"/>
    <property type="molecule type" value="Genomic_DNA"/>
</dbReference>
<dbReference type="InterPro" id="IPR051257">
    <property type="entry name" value="Diverse_CBS-Domain"/>
</dbReference>
<keyword evidence="2" id="KW-0028">Amino-acid biosynthesis</keyword>
<dbReference type="Proteomes" id="UP000057043">
    <property type="component" value="Unassembled WGS sequence"/>
</dbReference>
<dbReference type="PANTHER" id="PTHR43080:SF2">
    <property type="entry name" value="CBS DOMAIN-CONTAINING PROTEIN"/>
    <property type="match status" value="1"/>
</dbReference>
<dbReference type="PANTHER" id="PTHR43080">
    <property type="entry name" value="CBS DOMAIN-CONTAINING PROTEIN CBSX3, MITOCHONDRIAL"/>
    <property type="match status" value="1"/>
</dbReference>
<name>A0A117LG41_9EURY</name>
<feature type="binding site" evidence="4">
    <location>
        <position position="181"/>
    </location>
    <ligand>
        <name>Fe cation</name>
        <dbReference type="ChEBI" id="CHEBI:24875"/>
    </ligand>
</feature>
<proteinExistence type="predicted"/>
<dbReference type="AlphaFoldDB" id="A0A117LG41"/>
<keyword evidence="4" id="KW-0408">Iron</keyword>
<sequence length="186" mass="19998">METEIPVRDIMARPVITVDSEVDVVKAANKMFSANVGSLIVIHNDQPIGIITERDLVGKIVAKAANPKEITVGDVMSSPLITIPPDVSLSDAAIKMLKSGVKRLPVISGEGKLVGIITDTDLVSGSASIGMGEILSHLIEMHRDSVHFEEQRELIRGICERCGQISDSLEAVNGELLCWSCRDGNK</sequence>
<protein>
    <submittedName>
        <fullName evidence="7">Putative signal-transduction protein with CBS domain</fullName>
    </submittedName>
</protein>
<feature type="binding site" evidence="4">
    <location>
        <position position="162"/>
    </location>
    <ligand>
        <name>Fe cation</name>
        <dbReference type="ChEBI" id="CHEBI:24875"/>
    </ligand>
</feature>